<protein>
    <recommendedName>
        <fullName evidence="4">DUF5658 domain-containing protein</fullName>
    </recommendedName>
</protein>
<evidence type="ECO:0000313" key="3">
    <source>
        <dbReference type="Proteomes" id="UP000019402"/>
    </source>
</evidence>
<evidence type="ECO:0000256" key="1">
    <source>
        <dbReference type="SAM" id="Phobius"/>
    </source>
</evidence>
<evidence type="ECO:0000313" key="2">
    <source>
        <dbReference type="EMBL" id="GAF05913.1"/>
    </source>
</evidence>
<evidence type="ECO:0008006" key="4">
    <source>
        <dbReference type="Google" id="ProtNLM"/>
    </source>
</evidence>
<name>W7YEL4_9BACT</name>
<accession>W7YEL4</accession>
<feature type="transmembrane region" description="Helical" evidence="1">
    <location>
        <begin position="92"/>
        <end position="110"/>
    </location>
</feature>
<organism evidence="2 3">
    <name type="scientific">Saccharicrinis fermentans DSM 9555 = JCM 21142</name>
    <dbReference type="NCBI Taxonomy" id="869213"/>
    <lineage>
        <taxon>Bacteria</taxon>
        <taxon>Pseudomonadati</taxon>
        <taxon>Bacteroidota</taxon>
        <taxon>Bacteroidia</taxon>
        <taxon>Marinilabiliales</taxon>
        <taxon>Marinilabiliaceae</taxon>
        <taxon>Saccharicrinis</taxon>
    </lineage>
</organism>
<dbReference type="RefSeq" id="WP_027473170.1">
    <property type="nucleotide sequence ID" value="NZ_BAMD01000155.1"/>
</dbReference>
<dbReference type="EMBL" id="BAMD01000155">
    <property type="protein sequence ID" value="GAF05913.1"/>
    <property type="molecule type" value="Genomic_DNA"/>
</dbReference>
<gene>
    <name evidence="2" type="ORF">JCM21142_124672</name>
</gene>
<proteinExistence type="predicted"/>
<sequence length="125" mass="14553">MRRIVKIKIIVGILLALFVGLVILADIVSLSKNTTDYLNVYQIAEDAPHWMFRSVSCYVGWSLLKIGMIITYLIFSILALIKKQKRLIKGLLIFELIVLIWVIRYLYLFYASGFDHYPGFDPYIF</sequence>
<reference evidence="2 3" key="1">
    <citation type="journal article" date="2014" name="Genome Announc.">
        <title>Draft Genome Sequence of Cytophaga fermentans JCM 21142T, a Facultative Anaerobe Isolated from Marine Mud.</title>
        <authorList>
            <person name="Starns D."/>
            <person name="Oshima K."/>
            <person name="Suda W."/>
            <person name="Iino T."/>
            <person name="Yuki M."/>
            <person name="Inoue J."/>
            <person name="Kitamura K."/>
            <person name="Iida T."/>
            <person name="Darby A."/>
            <person name="Hattori M."/>
            <person name="Ohkuma M."/>
        </authorList>
    </citation>
    <scope>NUCLEOTIDE SEQUENCE [LARGE SCALE GENOMIC DNA]</scope>
    <source>
        <strain evidence="2 3">JCM 21142</strain>
    </source>
</reference>
<feature type="transmembrane region" description="Helical" evidence="1">
    <location>
        <begin position="58"/>
        <end position="80"/>
    </location>
</feature>
<keyword evidence="1" id="KW-0812">Transmembrane</keyword>
<keyword evidence="3" id="KW-1185">Reference proteome</keyword>
<keyword evidence="1" id="KW-1133">Transmembrane helix</keyword>
<keyword evidence="1" id="KW-0472">Membrane</keyword>
<comment type="caution">
    <text evidence="2">The sequence shown here is derived from an EMBL/GenBank/DDBJ whole genome shotgun (WGS) entry which is preliminary data.</text>
</comment>
<dbReference type="AlphaFoldDB" id="W7YEL4"/>
<dbReference type="Proteomes" id="UP000019402">
    <property type="component" value="Unassembled WGS sequence"/>
</dbReference>